<name>E5A6V9_LEPMJ</name>
<dbReference type="Proteomes" id="UP000002668">
    <property type="component" value="Genome"/>
</dbReference>
<dbReference type="AlphaFoldDB" id="E5A6V9"/>
<keyword evidence="3" id="KW-1185">Reference proteome</keyword>
<accession>E5A6V9</accession>
<dbReference type="EMBL" id="FP929135">
    <property type="protein sequence ID" value="CBX99354.1"/>
    <property type="molecule type" value="Genomic_DNA"/>
</dbReference>
<evidence type="ECO:0000313" key="2">
    <source>
        <dbReference type="EMBL" id="CBX99354.1"/>
    </source>
</evidence>
<dbReference type="VEuPathDB" id="FungiDB:LEMA_P085930.1"/>
<evidence type="ECO:0000313" key="3">
    <source>
        <dbReference type="Proteomes" id="UP000002668"/>
    </source>
</evidence>
<dbReference type="InParanoid" id="E5A6V9"/>
<evidence type="ECO:0000256" key="1">
    <source>
        <dbReference type="SAM" id="MobiDB-lite"/>
    </source>
</evidence>
<proteinExistence type="predicted"/>
<feature type="region of interest" description="Disordered" evidence="1">
    <location>
        <begin position="97"/>
        <end position="118"/>
    </location>
</feature>
<dbReference type="OrthoDB" id="3732144at2759"/>
<gene>
    <name evidence="2" type="ORF">LEMA_P085930.1</name>
</gene>
<sequence>MGRRGDHMKRADGVSWLHLITTPHRRYTNRIQDESFTYGIHTTYAKPQNFKHNIGPGLPGGSTWEWSEEKSVTDSVSFSSSVSAGIEGILSASLSTEISSSTTTTSGQASTITINCEE</sequence>
<protein>
    <submittedName>
        <fullName evidence="2">Uncharacterized protein</fullName>
    </submittedName>
</protein>
<dbReference type="HOGENOM" id="CLU_2073599_0_0_1"/>
<reference evidence="3" key="1">
    <citation type="journal article" date="2011" name="Nat. Commun.">
        <title>Effector diversification within compartments of the Leptosphaeria maculans genome affected by Repeat-Induced Point mutations.</title>
        <authorList>
            <person name="Rouxel T."/>
            <person name="Grandaubert J."/>
            <person name="Hane J.K."/>
            <person name="Hoede C."/>
            <person name="van de Wouw A.P."/>
            <person name="Couloux A."/>
            <person name="Dominguez V."/>
            <person name="Anthouard V."/>
            <person name="Bally P."/>
            <person name="Bourras S."/>
            <person name="Cozijnsen A.J."/>
            <person name="Ciuffetti L.M."/>
            <person name="Degrave A."/>
            <person name="Dilmaghani A."/>
            <person name="Duret L."/>
            <person name="Fudal I."/>
            <person name="Goodwin S.B."/>
            <person name="Gout L."/>
            <person name="Glaser N."/>
            <person name="Linglin J."/>
            <person name="Kema G.H.J."/>
            <person name="Lapalu N."/>
            <person name="Lawrence C.B."/>
            <person name="May K."/>
            <person name="Meyer M."/>
            <person name="Ollivier B."/>
            <person name="Poulain J."/>
            <person name="Schoch C.L."/>
            <person name="Simon A."/>
            <person name="Spatafora J.W."/>
            <person name="Stachowiak A."/>
            <person name="Turgeon B.G."/>
            <person name="Tyler B.M."/>
            <person name="Vincent D."/>
            <person name="Weissenbach J."/>
            <person name="Amselem J."/>
            <person name="Quesneville H."/>
            <person name="Oliver R.P."/>
            <person name="Wincker P."/>
            <person name="Balesdent M.-H."/>
            <person name="Howlett B.J."/>
        </authorList>
    </citation>
    <scope>NUCLEOTIDE SEQUENCE [LARGE SCALE GENOMIC DNA]</scope>
    <source>
        <strain evidence="3">JN3 / isolate v23.1.3 / race Av1-4-5-6-7-8</strain>
    </source>
</reference>
<organism evidence="2 3">
    <name type="scientific">Leptosphaeria maculans (strain JN3 / isolate v23.1.3 / race Av1-4-5-6-7-8)</name>
    <name type="common">Blackleg fungus</name>
    <name type="synonym">Phoma lingam</name>
    <dbReference type="NCBI Taxonomy" id="985895"/>
    <lineage>
        <taxon>Eukaryota</taxon>
        <taxon>Fungi</taxon>
        <taxon>Dikarya</taxon>
        <taxon>Ascomycota</taxon>
        <taxon>Pezizomycotina</taxon>
        <taxon>Dothideomycetes</taxon>
        <taxon>Pleosporomycetidae</taxon>
        <taxon>Pleosporales</taxon>
        <taxon>Pleosporineae</taxon>
        <taxon>Leptosphaeriaceae</taxon>
        <taxon>Plenodomus</taxon>
        <taxon>Plenodomus lingam/Leptosphaeria maculans species complex</taxon>
    </lineage>
</organism>